<protein>
    <submittedName>
        <fullName evidence="1">Uncharacterized protein</fullName>
    </submittedName>
</protein>
<dbReference type="RefSeq" id="WP_050127342.1">
    <property type="nucleotide sequence ID" value="NZ_CQEM01000036.1"/>
</dbReference>
<evidence type="ECO:0000313" key="2">
    <source>
        <dbReference type="Proteomes" id="UP000040088"/>
    </source>
</evidence>
<dbReference type="AlphaFoldDB" id="A0A0T9V185"/>
<organism evidence="1 2">
    <name type="scientific">Yersinia aleksiciae</name>
    <dbReference type="NCBI Taxonomy" id="263819"/>
    <lineage>
        <taxon>Bacteria</taxon>
        <taxon>Pseudomonadati</taxon>
        <taxon>Pseudomonadota</taxon>
        <taxon>Gammaproteobacteria</taxon>
        <taxon>Enterobacterales</taxon>
        <taxon>Yersiniaceae</taxon>
        <taxon>Yersinia</taxon>
    </lineage>
</organism>
<name>A0A0T9V185_YERAE</name>
<gene>
    <name evidence="1" type="ORF">ERS008460_04156</name>
</gene>
<reference evidence="2" key="1">
    <citation type="submission" date="2015-03" db="EMBL/GenBank/DDBJ databases">
        <authorList>
            <consortium name="Pathogen Informatics"/>
        </authorList>
    </citation>
    <scope>NUCLEOTIDE SEQUENCE [LARGE SCALE GENOMIC DNA]</scope>
    <source>
        <strain evidence="2">IP27925</strain>
    </source>
</reference>
<evidence type="ECO:0000313" key="1">
    <source>
        <dbReference type="EMBL" id="CNL93995.1"/>
    </source>
</evidence>
<proteinExistence type="predicted"/>
<dbReference type="Proteomes" id="UP000040088">
    <property type="component" value="Unassembled WGS sequence"/>
</dbReference>
<accession>A0A0T9V185</accession>
<dbReference type="EMBL" id="CQEM01000036">
    <property type="protein sequence ID" value="CNL93995.1"/>
    <property type="molecule type" value="Genomic_DNA"/>
</dbReference>
<sequence>MSILFTNTDTNQSVDSGKSKAVKIGDFTISNYSDGIIWIESDSAGDAGSFELEKFEAAIKAFYEENF</sequence>